<dbReference type="GO" id="GO:0016435">
    <property type="term" value="F:rRNA (guanine) methyltransferase activity"/>
    <property type="evidence" value="ECO:0007669"/>
    <property type="project" value="EnsemblFungi"/>
</dbReference>
<evidence type="ECO:0000256" key="2">
    <source>
        <dbReference type="ARBA" id="ARBA00004496"/>
    </source>
</evidence>
<dbReference type="PANTHER" id="PTHR12773">
    <property type="entry name" value="UPF0315 PROTEIN-RELATED"/>
    <property type="match status" value="1"/>
</dbReference>
<evidence type="ECO:0000313" key="9">
    <source>
        <dbReference type="Proteomes" id="UP000005666"/>
    </source>
</evidence>
<dbReference type="GO" id="GO:0002098">
    <property type="term" value="P:tRNA wobble uridine modification"/>
    <property type="evidence" value="ECO:0007669"/>
    <property type="project" value="EnsemblFungi"/>
</dbReference>
<protein>
    <recommendedName>
        <fullName evidence="6">Multifunctional methyltransferase subunit trm112</fullName>
    </recommendedName>
    <alternativeName>
        <fullName evidence="7">eRF1 methyltransferase subunit trm112</fullName>
    </alternativeName>
</protein>
<dbReference type="GO" id="GO:0000470">
    <property type="term" value="P:maturation of LSU-rRNA"/>
    <property type="evidence" value="ECO:0007669"/>
    <property type="project" value="EnsemblFungi"/>
</dbReference>
<dbReference type="EMBL" id="HE612868">
    <property type="protein sequence ID" value="CCE65781.1"/>
    <property type="molecule type" value="Genomic_DNA"/>
</dbReference>
<dbReference type="FunFam" id="2.20.25.10:FF:000021">
    <property type="entry name" value="Multifunctional methyltransferase subunit trm112"/>
    <property type="match status" value="1"/>
</dbReference>
<evidence type="ECO:0000256" key="3">
    <source>
        <dbReference type="ARBA" id="ARBA00007980"/>
    </source>
</evidence>
<keyword evidence="9" id="KW-1185">Reference proteome</keyword>
<keyword evidence="5" id="KW-0539">Nucleus</keyword>
<name>G8C0R6_TETPH</name>
<evidence type="ECO:0000256" key="6">
    <source>
        <dbReference type="ARBA" id="ARBA00069342"/>
    </source>
</evidence>
<dbReference type="SUPFAM" id="SSF158997">
    <property type="entry name" value="Trm112p-like"/>
    <property type="match status" value="1"/>
</dbReference>
<dbReference type="Proteomes" id="UP000005666">
    <property type="component" value="Chromosome 13"/>
</dbReference>
<dbReference type="Gene3D" id="2.20.25.10">
    <property type="match status" value="1"/>
</dbReference>
<dbReference type="GO" id="GO:0046982">
    <property type="term" value="F:protein heterodimerization activity"/>
    <property type="evidence" value="ECO:0007669"/>
    <property type="project" value="InterPro"/>
</dbReference>
<evidence type="ECO:0000313" key="8">
    <source>
        <dbReference type="EMBL" id="CCE65781.1"/>
    </source>
</evidence>
<dbReference type="GeneID" id="11531906"/>
<dbReference type="OMA" id="NMLTSKC"/>
<sequence length="141" mass="15777">MKFLTTNFLKCSVGACDNSNDNFPLRYEGSKCQIVQDETVEFNPQFLLNILDRVDWNAIVTVARELGNQSLPVTKPQFTHQNGDANTASNLTEDELAVLQDLHVLLLQTSIAEGQMSCRNCNHIYHIKNGIPNLLLPPHLA</sequence>
<dbReference type="AlphaFoldDB" id="G8C0R6"/>
<dbReference type="InterPro" id="IPR039127">
    <property type="entry name" value="Trm112"/>
</dbReference>
<accession>G8C0R6</accession>
<evidence type="ECO:0000256" key="7">
    <source>
        <dbReference type="ARBA" id="ARBA00083044"/>
    </source>
</evidence>
<dbReference type="GO" id="GO:0030490">
    <property type="term" value="P:maturation of SSU-rRNA"/>
    <property type="evidence" value="ECO:0007669"/>
    <property type="project" value="EnsemblFungi"/>
</dbReference>
<dbReference type="GO" id="GO:0043528">
    <property type="term" value="C:tRNA (m2G10) methyltransferase complex"/>
    <property type="evidence" value="ECO:0007669"/>
    <property type="project" value="EnsemblFungi"/>
</dbReference>
<evidence type="ECO:0000256" key="4">
    <source>
        <dbReference type="ARBA" id="ARBA00022490"/>
    </source>
</evidence>
<dbReference type="GO" id="GO:0005737">
    <property type="term" value="C:cytoplasm"/>
    <property type="evidence" value="ECO:0007669"/>
    <property type="project" value="UniProtKB-SubCell"/>
</dbReference>
<comment type="subcellular location">
    <subcellularLocation>
        <location evidence="2">Cytoplasm</location>
    </subcellularLocation>
    <subcellularLocation>
        <location evidence="1">Nucleus</location>
    </subcellularLocation>
</comment>
<dbReference type="HOGENOM" id="CLU_086140_0_0_1"/>
<dbReference type="InterPro" id="IPR005651">
    <property type="entry name" value="Trm112-like"/>
</dbReference>
<dbReference type="GO" id="GO:0008276">
    <property type="term" value="F:protein methyltransferase activity"/>
    <property type="evidence" value="ECO:0007669"/>
    <property type="project" value="EnsemblFungi"/>
</dbReference>
<dbReference type="GO" id="GO:0030488">
    <property type="term" value="P:tRNA methylation"/>
    <property type="evidence" value="ECO:0007669"/>
    <property type="project" value="EnsemblFungi"/>
</dbReference>
<dbReference type="PANTHER" id="PTHR12773:SF0">
    <property type="entry name" value="MULTIFUNCTIONAL METHYLTRANSFERASE SUBUNIT TRM112-LIKE PROTEIN"/>
    <property type="match status" value="1"/>
</dbReference>
<dbReference type="OrthoDB" id="2187549at2759"/>
<dbReference type="GO" id="GO:0035657">
    <property type="term" value="C:eRF1 methyltransferase complex"/>
    <property type="evidence" value="ECO:0007669"/>
    <property type="project" value="EnsemblFungi"/>
</dbReference>
<dbReference type="GO" id="GO:0070476">
    <property type="term" value="P:rRNA (guanine-N7)-methylation"/>
    <property type="evidence" value="ECO:0007669"/>
    <property type="project" value="EnsemblFungi"/>
</dbReference>
<dbReference type="RefSeq" id="XP_003688215.1">
    <property type="nucleotide sequence ID" value="XM_003688167.1"/>
</dbReference>
<dbReference type="KEGG" id="tpf:TPHA_0M02070"/>
<dbReference type="eggNOG" id="KOG1088">
    <property type="taxonomic scope" value="Eukaryota"/>
</dbReference>
<evidence type="ECO:0000256" key="1">
    <source>
        <dbReference type="ARBA" id="ARBA00004123"/>
    </source>
</evidence>
<reference evidence="8 9" key="1">
    <citation type="journal article" date="2011" name="Proc. Natl. Acad. Sci. U.S.A.">
        <title>Evolutionary erosion of yeast sex chromosomes by mating-type switching accidents.</title>
        <authorList>
            <person name="Gordon J.L."/>
            <person name="Armisen D."/>
            <person name="Proux-Wera E."/>
            <person name="Oheigeartaigh S.S."/>
            <person name="Byrne K.P."/>
            <person name="Wolfe K.H."/>
        </authorList>
    </citation>
    <scope>NUCLEOTIDE SEQUENCE [LARGE SCALE GENOMIC DNA]</scope>
    <source>
        <strain evidence="9">ATCC 24235 / CBS 4417 / NBRC 1672 / NRRL Y-8282 / UCD 70-5</strain>
    </source>
</reference>
<proteinExistence type="inferred from homology"/>
<evidence type="ECO:0000256" key="5">
    <source>
        <dbReference type="ARBA" id="ARBA00023242"/>
    </source>
</evidence>
<dbReference type="GO" id="GO:0005634">
    <property type="term" value="C:nucleus"/>
    <property type="evidence" value="ECO:0007669"/>
    <property type="project" value="UniProtKB-SubCell"/>
</dbReference>
<organism evidence="8 9">
    <name type="scientific">Tetrapisispora phaffii (strain ATCC 24235 / CBS 4417 / NBRC 1672 / NRRL Y-8282 / UCD 70-5)</name>
    <name type="common">Yeast</name>
    <name type="synonym">Fabospora phaffii</name>
    <dbReference type="NCBI Taxonomy" id="1071381"/>
    <lineage>
        <taxon>Eukaryota</taxon>
        <taxon>Fungi</taxon>
        <taxon>Dikarya</taxon>
        <taxon>Ascomycota</taxon>
        <taxon>Saccharomycotina</taxon>
        <taxon>Saccharomycetes</taxon>
        <taxon>Saccharomycetales</taxon>
        <taxon>Saccharomycetaceae</taxon>
        <taxon>Tetrapisispora</taxon>
    </lineage>
</organism>
<dbReference type="STRING" id="1071381.G8C0R6"/>
<gene>
    <name evidence="8" type="primary">TPHA0M02070</name>
    <name evidence="8" type="ordered locus">TPHA_0M02070</name>
</gene>
<dbReference type="GO" id="GO:0160102">
    <property type="term" value="F:tRNA (guanine(10)-N2)-methyltransferase activity"/>
    <property type="evidence" value="ECO:0007669"/>
    <property type="project" value="EnsemblFungi"/>
</dbReference>
<keyword evidence="4" id="KW-0963">Cytoplasm</keyword>
<comment type="similarity">
    <text evidence="3">Belongs to the TRM112 family.</text>
</comment>
<dbReference type="Pfam" id="PF03966">
    <property type="entry name" value="Trm112p"/>
    <property type="match status" value="1"/>
</dbReference>